<comment type="catalytic activity">
    <reaction evidence="4">
        <text>a quinone + NADPH + H(+) = a quinol + NADP(+)</text>
        <dbReference type="Rhea" id="RHEA:46164"/>
        <dbReference type="ChEBI" id="CHEBI:15378"/>
        <dbReference type="ChEBI" id="CHEBI:24646"/>
        <dbReference type="ChEBI" id="CHEBI:57783"/>
        <dbReference type="ChEBI" id="CHEBI:58349"/>
        <dbReference type="ChEBI" id="CHEBI:132124"/>
        <dbReference type="EC" id="1.6.5.2"/>
    </reaction>
</comment>
<protein>
    <recommendedName>
        <fullName evidence="2">NAD(P)H dehydrogenase (quinone)</fullName>
        <ecNumber evidence="2">1.6.5.2</ecNumber>
    </recommendedName>
</protein>
<dbReference type="InterPro" id="IPR005025">
    <property type="entry name" value="FMN_Rdtase-like_dom"/>
</dbReference>
<evidence type="ECO:0000313" key="8">
    <source>
        <dbReference type="Proteomes" id="UP000298416"/>
    </source>
</evidence>
<sequence length="160" mass="17533">MNSSSPPPPKSPLMNPRPPRSLRGISGLHSLLLDVRPRGGPRAPNEAGRRFLRRRRGRALQSPGDLDRRRPRQNAGPAQGRFNPEIGSPADLAAAMDFCSVSPRDTGSMAAQMKAFFDSTAQLWKEQKLAGKPAGFFVSPGPQGRTRDHCLVNSWLELLE</sequence>
<dbReference type="EMBL" id="PNBA02000484">
    <property type="protein sequence ID" value="KAG6383622.1"/>
    <property type="molecule type" value="Genomic_DNA"/>
</dbReference>
<dbReference type="Gene3D" id="3.40.50.360">
    <property type="match status" value="1"/>
</dbReference>
<evidence type="ECO:0000256" key="2">
    <source>
        <dbReference type="ARBA" id="ARBA00012648"/>
    </source>
</evidence>
<organism evidence="7">
    <name type="scientific">Salvia splendens</name>
    <name type="common">Scarlet sage</name>
    <dbReference type="NCBI Taxonomy" id="180675"/>
    <lineage>
        <taxon>Eukaryota</taxon>
        <taxon>Viridiplantae</taxon>
        <taxon>Streptophyta</taxon>
        <taxon>Embryophyta</taxon>
        <taxon>Tracheophyta</taxon>
        <taxon>Spermatophyta</taxon>
        <taxon>Magnoliopsida</taxon>
        <taxon>eudicotyledons</taxon>
        <taxon>Gunneridae</taxon>
        <taxon>Pentapetalae</taxon>
        <taxon>asterids</taxon>
        <taxon>lamiids</taxon>
        <taxon>Lamiales</taxon>
        <taxon>Lamiaceae</taxon>
        <taxon>Nepetoideae</taxon>
        <taxon>Mentheae</taxon>
        <taxon>Salviinae</taxon>
        <taxon>Salvia</taxon>
        <taxon>Salvia subgen. Calosphace</taxon>
        <taxon>core Calosphace</taxon>
    </lineage>
</organism>
<comment type="caution">
    <text evidence="7">The sequence shown here is derived from an EMBL/GenBank/DDBJ whole genome shotgun (WGS) entry which is preliminary data.</text>
</comment>
<feature type="region of interest" description="Disordered" evidence="5">
    <location>
        <begin position="1"/>
        <end position="87"/>
    </location>
</feature>
<evidence type="ECO:0000256" key="1">
    <source>
        <dbReference type="ARBA" id="ARBA00006961"/>
    </source>
</evidence>
<evidence type="ECO:0000256" key="5">
    <source>
        <dbReference type="SAM" id="MobiDB-lite"/>
    </source>
</evidence>
<evidence type="ECO:0000259" key="6">
    <source>
        <dbReference type="Pfam" id="PF03358"/>
    </source>
</evidence>
<dbReference type="AlphaFoldDB" id="A0A8X8YVM5"/>
<reference evidence="7" key="1">
    <citation type="submission" date="2018-01" db="EMBL/GenBank/DDBJ databases">
        <authorList>
            <person name="Mao J.F."/>
        </authorList>
    </citation>
    <scope>NUCLEOTIDE SEQUENCE</scope>
    <source>
        <strain evidence="7">Huo1</strain>
        <tissue evidence="7">Leaf</tissue>
    </source>
</reference>
<gene>
    <name evidence="7" type="ORF">SASPL_156615</name>
</gene>
<accession>A0A8X8YVM5</accession>
<comment type="catalytic activity">
    <reaction evidence="3">
        <text>a quinone + NADH + H(+) = a quinol + NAD(+)</text>
        <dbReference type="Rhea" id="RHEA:46160"/>
        <dbReference type="ChEBI" id="CHEBI:15378"/>
        <dbReference type="ChEBI" id="CHEBI:24646"/>
        <dbReference type="ChEBI" id="CHEBI:57540"/>
        <dbReference type="ChEBI" id="CHEBI:57945"/>
        <dbReference type="ChEBI" id="CHEBI:132124"/>
        <dbReference type="EC" id="1.6.5.2"/>
    </reaction>
</comment>
<comment type="similarity">
    <text evidence="1">Belongs to the WrbA family.</text>
</comment>
<name>A0A8X8YVM5_SALSN</name>
<dbReference type="PANTHER" id="PTHR30546:SF3">
    <property type="entry name" value="NAD(P)H DEHYDROGENASE (QUINONE) FQR1-LIKE 2-RELATED"/>
    <property type="match status" value="1"/>
</dbReference>
<dbReference type="GO" id="GO:0003955">
    <property type="term" value="F:NAD(P)H dehydrogenase (quinone) activity"/>
    <property type="evidence" value="ECO:0007669"/>
    <property type="project" value="UniProtKB-EC"/>
</dbReference>
<dbReference type="Proteomes" id="UP000298416">
    <property type="component" value="Unassembled WGS sequence"/>
</dbReference>
<keyword evidence="8" id="KW-1185">Reference proteome</keyword>
<evidence type="ECO:0000256" key="4">
    <source>
        <dbReference type="ARBA" id="ARBA00048983"/>
    </source>
</evidence>
<feature type="compositionally biased region" description="Pro residues" evidence="5">
    <location>
        <begin position="1"/>
        <end position="19"/>
    </location>
</feature>
<dbReference type="InterPro" id="IPR029039">
    <property type="entry name" value="Flavoprotein-like_sf"/>
</dbReference>
<dbReference type="GO" id="GO:0016020">
    <property type="term" value="C:membrane"/>
    <property type="evidence" value="ECO:0007669"/>
    <property type="project" value="TreeGrafter"/>
</dbReference>
<dbReference type="SUPFAM" id="SSF52218">
    <property type="entry name" value="Flavoproteins"/>
    <property type="match status" value="1"/>
</dbReference>
<evidence type="ECO:0000256" key="3">
    <source>
        <dbReference type="ARBA" id="ARBA00047678"/>
    </source>
</evidence>
<proteinExistence type="inferred from homology"/>
<dbReference type="Pfam" id="PF03358">
    <property type="entry name" value="FMN_red"/>
    <property type="match status" value="1"/>
</dbReference>
<feature type="domain" description="NADPH-dependent FMN reductase-like" evidence="6">
    <location>
        <begin position="100"/>
        <end position="147"/>
    </location>
</feature>
<dbReference type="PANTHER" id="PTHR30546">
    <property type="entry name" value="FLAVODOXIN-RELATED PROTEIN WRBA-RELATED"/>
    <property type="match status" value="1"/>
</dbReference>
<evidence type="ECO:0000313" key="7">
    <source>
        <dbReference type="EMBL" id="KAG6383622.1"/>
    </source>
</evidence>
<reference evidence="7" key="2">
    <citation type="submission" date="2020-08" db="EMBL/GenBank/DDBJ databases">
        <title>Plant Genome Project.</title>
        <authorList>
            <person name="Zhang R.-G."/>
        </authorList>
    </citation>
    <scope>NUCLEOTIDE SEQUENCE</scope>
    <source>
        <strain evidence="7">Huo1</strain>
        <tissue evidence="7">Leaf</tissue>
    </source>
</reference>
<dbReference type="EC" id="1.6.5.2" evidence="2"/>